<sequence length="455" mass="49859">MARRMDTDTTTILSITNWTGSKASNNPDGGVSSLEGWLSNKAKRPIQASQRQGDVLQIQILAKDKRSFLHCDGWRWAGVDIKITEGQLDSVPPSSRNSSVSIPSGPRGGGFGSDSRNGSLSSRITGGPTNSFNNQNRNQSKELFDNAPSGPRNGSFSQNRQPNGQASNNTFGSQNRITPQEAPTPALSATLEQVIRNRYDPNSKLLDLSALAMDPLIQAADLQSASAEKVFGALFITLEKSVFETREKRAEMIESVSFKNNSLSSVKEIIGAGTTFYSVKNLDLSDNNFQKITDLTWWKNRFPGLEQIILAGNPVDSSQTREDVKKWYRKLKTYNLQPLDAPFVGTLQPPQPAAMPPVPTSSPAPGAGPNGQLLDTTNHPEFPQGSTFGQPTIGKTEDLLMMEQMGLKFSYETGLKMQWVQECLKANNWDYDKAINDLKLTVQNGSLPQEAFITV</sequence>
<dbReference type="PROSITE" id="PS51450">
    <property type="entry name" value="LRR"/>
    <property type="match status" value="1"/>
</dbReference>
<organism evidence="3 4">
    <name type="scientific">Knufia fluminis</name>
    <dbReference type="NCBI Taxonomy" id="191047"/>
    <lineage>
        <taxon>Eukaryota</taxon>
        <taxon>Fungi</taxon>
        <taxon>Dikarya</taxon>
        <taxon>Ascomycota</taxon>
        <taxon>Pezizomycotina</taxon>
        <taxon>Eurotiomycetes</taxon>
        <taxon>Chaetothyriomycetidae</taxon>
        <taxon>Chaetothyriales</taxon>
        <taxon>Trichomeriaceae</taxon>
        <taxon>Knufia</taxon>
    </lineage>
</organism>
<accession>A0AAN8I5R1</accession>
<gene>
    <name evidence="3" type="primary">MEX67</name>
    <name evidence="3" type="ORF">OHC33_005318</name>
</gene>
<evidence type="ECO:0000313" key="4">
    <source>
        <dbReference type="Proteomes" id="UP001316803"/>
    </source>
</evidence>
<dbReference type="InterPro" id="IPR032675">
    <property type="entry name" value="LRR_dom_sf"/>
</dbReference>
<dbReference type="Gene3D" id="1.10.8.10">
    <property type="entry name" value="DNA helicase RuvA subunit, C-terminal domain"/>
    <property type="match status" value="1"/>
</dbReference>
<dbReference type="PANTHER" id="PTHR10662">
    <property type="entry name" value="NUCLEAR RNA EXPORT FACTOR"/>
    <property type="match status" value="1"/>
</dbReference>
<feature type="domain" description="TAP-C" evidence="2">
    <location>
        <begin position="400"/>
        <end position="455"/>
    </location>
</feature>
<feature type="compositionally biased region" description="Polar residues" evidence="1">
    <location>
        <begin position="373"/>
        <end position="390"/>
    </location>
</feature>
<dbReference type="GO" id="GO:0003723">
    <property type="term" value="F:RNA binding"/>
    <property type="evidence" value="ECO:0007669"/>
    <property type="project" value="TreeGrafter"/>
</dbReference>
<protein>
    <submittedName>
        <fullName evidence="3">Nuclear mRNA export, poly(A)+RNA binding protein</fullName>
    </submittedName>
</protein>
<dbReference type="PROSITE" id="PS51281">
    <property type="entry name" value="TAP_C"/>
    <property type="match status" value="1"/>
</dbReference>
<dbReference type="Proteomes" id="UP001316803">
    <property type="component" value="Unassembled WGS sequence"/>
</dbReference>
<feature type="compositionally biased region" description="Low complexity" evidence="1">
    <location>
        <begin position="90"/>
        <end position="105"/>
    </location>
</feature>
<feature type="region of interest" description="Disordered" evidence="1">
    <location>
        <begin position="347"/>
        <end position="391"/>
    </location>
</feature>
<feature type="compositionally biased region" description="Pro residues" evidence="1">
    <location>
        <begin position="349"/>
        <end position="362"/>
    </location>
</feature>
<feature type="compositionally biased region" description="Polar residues" evidence="1">
    <location>
        <begin position="152"/>
        <end position="178"/>
    </location>
</feature>
<dbReference type="InterPro" id="IPR005637">
    <property type="entry name" value="TAP_C_dom"/>
</dbReference>
<evidence type="ECO:0000313" key="3">
    <source>
        <dbReference type="EMBL" id="KAK5953374.1"/>
    </source>
</evidence>
<dbReference type="CDD" id="cd14342">
    <property type="entry name" value="UBA_TAP-C"/>
    <property type="match status" value="1"/>
</dbReference>
<dbReference type="InterPro" id="IPR030217">
    <property type="entry name" value="NXF_fam"/>
</dbReference>
<dbReference type="SUPFAM" id="SSF52058">
    <property type="entry name" value="L domain-like"/>
    <property type="match status" value="1"/>
</dbReference>
<evidence type="ECO:0000259" key="2">
    <source>
        <dbReference type="PROSITE" id="PS51281"/>
    </source>
</evidence>
<name>A0AAN8I5R1_9EURO</name>
<dbReference type="PANTHER" id="PTHR10662:SF22">
    <property type="entry name" value="NUCLEAR RNA EXPORT FACTOR 1"/>
    <property type="match status" value="1"/>
</dbReference>
<dbReference type="AlphaFoldDB" id="A0AAN8I5R1"/>
<dbReference type="EMBL" id="JAKLMC020000011">
    <property type="protein sequence ID" value="KAK5953374.1"/>
    <property type="molecule type" value="Genomic_DNA"/>
</dbReference>
<reference evidence="3 4" key="1">
    <citation type="submission" date="2022-12" db="EMBL/GenBank/DDBJ databases">
        <title>Genomic features and morphological characterization of a novel Knufia sp. strain isolated from spacecraft assembly facility.</title>
        <authorList>
            <person name="Teixeira M."/>
            <person name="Chander A.M."/>
            <person name="Stajich J.E."/>
            <person name="Venkateswaran K."/>
        </authorList>
    </citation>
    <scope>NUCLEOTIDE SEQUENCE [LARGE SCALE GENOMIC DNA]</scope>
    <source>
        <strain evidence="3 4">FJI-L2-BK-P2</strain>
    </source>
</reference>
<evidence type="ECO:0000256" key="1">
    <source>
        <dbReference type="SAM" id="MobiDB-lite"/>
    </source>
</evidence>
<keyword evidence="4" id="KW-1185">Reference proteome</keyword>
<dbReference type="Gene3D" id="3.80.10.10">
    <property type="entry name" value="Ribonuclease Inhibitor"/>
    <property type="match status" value="1"/>
</dbReference>
<dbReference type="GO" id="GO:0016973">
    <property type="term" value="P:poly(A)+ mRNA export from nucleus"/>
    <property type="evidence" value="ECO:0007669"/>
    <property type="project" value="TreeGrafter"/>
</dbReference>
<feature type="region of interest" description="Disordered" evidence="1">
    <location>
        <begin position="87"/>
        <end position="184"/>
    </location>
</feature>
<dbReference type="SMART" id="SM00804">
    <property type="entry name" value="TAP_C"/>
    <property type="match status" value="1"/>
</dbReference>
<dbReference type="InterPro" id="IPR001611">
    <property type="entry name" value="Leu-rich_rpt"/>
</dbReference>
<dbReference type="InterPro" id="IPR009060">
    <property type="entry name" value="UBA-like_sf"/>
</dbReference>
<comment type="caution">
    <text evidence="3">The sequence shown here is derived from an EMBL/GenBank/DDBJ whole genome shotgun (WGS) entry which is preliminary data.</text>
</comment>
<proteinExistence type="predicted"/>
<dbReference type="SUPFAM" id="SSF46934">
    <property type="entry name" value="UBA-like"/>
    <property type="match status" value="1"/>
</dbReference>
<feature type="compositionally biased region" description="Polar residues" evidence="1">
    <location>
        <begin position="114"/>
        <end position="138"/>
    </location>
</feature>
<dbReference type="Pfam" id="PF03943">
    <property type="entry name" value="TAP_C"/>
    <property type="match status" value="1"/>
</dbReference>
<dbReference type="GO" id="GO:0005634">
    <property type="term" value="C:nucleus"/>
    <property type="evidence" value="ECO:0007669"/>
    <property type="project" value="InterPro"/>
</dbReference>